<feature type="transmembrane region" description="Helical" evidence="8">
    <location>
        <begin position="209"/>
        <end position="227"/>
    </location>
</feature>
<dbReference type="InterPro" id="IPR050369">
    <property type="entry name" value="RBOH/FRE"/>
</dbReference>
<dbReference type="GeneID" id="75915146"/>
<dbReference type="PANTHER" id="PTHR11972:SF69">
    <property type="entry name" value="FERRIC REDUCTION OXIDASE 6-RELATED"/>
    <property type="match status" value="1"/>
</dbReference>
<dbReference type="GO" id="GO:0006811">
    <property type="term" value="P:monoatomic ion transport"/>
    <property type="evidence" value="ECO:0007669"/>
    <property type="project" value="UniProtKB-KW"/>
</dbReference>
<feature type="domain" description="FAD-binding FR-type" evidence="9">
    <location>
        <begin position="302"/>
        <end position="489"/>
    </location>
</feature>
<keyword evidence="4" id="KW-0560">Oxidoreductase</keyword>
<dbReference type="CDD" id="cd06186">
    <property type="entry name" value="NOX_Duox_like_FAD_NADP"/>
    <property type="match status" value="1"/>
</dbReference>
<dbReference type="Gene3D" id="3.40.50.80">
    <property type="entry name" value="Nucleotide-binding domain of ferredoxin-NADP reductase (FNR) module"/>
    <property type="match status" value="1"/>
</dbReference>
<feature type="region of interest" description="Disordered" evidence="7">
    <location>
        <begin position="401"/>
        <end position="440"/>
    </location>
</feature>
<feature type="transmembrane region" description="Helical" evidence="8">
    <location>
        <begin position="29"/>
        <end position="51"/>
    </location>
</feature>
<feature type="transmembrane region" description="Helical" evidence="8">
    <location>
        <begin position="71"/>
        <end position="96"/>
    </location>
</feature>
<feature type="transmembrane region" description="Helical" evidence="8">
    <location>
        <begin position="147"/>
        <end position="164"/>
    </location>
</feature>
<dbReference type="PROSITE" id="PS51384">
    <property type="entry name" value="FAD_FR"/>
    <property type="match status" value="1"/>
</dbReference>
<evidence type="ECO:0000313" key="11">
    <source>
        <dbReference type="Proteomes" id="UP001206595"/>
    </source>
</evidence>
<protein>
    <recommendedName>
        <fullName evidence="9">FAD-binding FR-type domain-containing protein</fullName>
    </recommendedName>
</protein>
<feature type="compositionally biased region" description="Polar residues" evidence="7">
    <location>
        <begin position="412"/>
        <end position="424"/>
    </location>
</feature>
<evidence type="ECO:0000256" key="8">
    <source>
        <dbReference type="SAM" id="Phobius"/>
    </source>
</evidence>
<comment type="caution">
    <text evidence="10">The sequence shown here is derived from an EMBL/GenBank/DDBJ whole genome shotgun (WGS) entry which is preliminary data.</text>
</comment>
<evidence type="ECO:0000256" key="3">
    <source>
        <dbReference type="ARBA" id="ARBA00022989"/>
    </source>
</evidence>
<dbReference type="Proteomes" id="UP001206595">
    <property type="component" value="Unassembled WGS sequence"/>
</dbReference>
<dbReference type="SUPFAM" id="SSF52343">
    <property type="entry name" value="Ferredoxin reductase-like, C-terminal NADP-linked domain"/>
    <property type="match status" value="1"/>
</dbReference>
<dbReference type="EMBL" id="MU620927">
    <property type="protein sequence ID" value="KAI8578626.1"/>
    <property type="molecule type" value="Genomic_DNA"/>
</dbReference>
<evidence type="ECO:0000256" key="5">
    <source>
        <dbReference type="ARBA" id="ARBA00023065"/>
    </source>
</evidence>
<feature type="transmembrane region" description="Helical" evidence="8">
    <location>
        <begin position="239"/>
        <end position="257"/>
    </location>
</feature>
<evidence type="ECO:0000259" key="9">
    <source>
        <dbReference type="PROSITE" id="PS51384"/>
    </source>
</evidence>
<dbReference type="Pfam" id="PF08030">
    <property type="entry name" value="NAD_binding_6"/>
    <property type="match status" value="1"/>
</dbReference>
<gene>
    <name evidence="10" type="ORF">K450DRAFT_245757</name>
</gene>
<feature type="transmembrane region" description="Helical" evidence="8">
    <location>
        <begin position="278"/>
        <end position="305"/>
    </location>
</feature>
<evidence type="ECO:0000313" key="10">
    <source>
        <dbReference type="EMBL" id="KAI8578626.1"/>
    </source>
</evidence>
<comment type="subcellular location">
    <subcellularLocation>
        <location evidence="1">Membrane</location>
        <topology evidence="1">Multi-pass membrane protein</topology>
    </subcellularLocation>
</comment>
<evidence type="ECO:0000256" key="4">
    <source>
        <dbReference type="ARBA" id="ARBA00023002"/>
    </source>
</evidence>
<name>A0AAD5HDJ1_UMBRA</name>
<organism evidence="10 11">
    <name type="scientific">Umbelopsis ramanniana AG</name>
    <dbReference type="NCBI Taxonomy" id="1314678"/>
    <lineage>
        <taxon>Eukaryota</taxon>
        <taxon>Fungi</taxon>
        <taxon>Fungi incertae sedis</taxon>
        <taxon>Mucoromycota</taxon>
        <taxon>Mucoromycotina</taxon>
        <taxon>Umbelopsidomycetes</taxon>
        <taxon>Umbelopsidales</taxon>
        <taxon>Umbelopsidaceae</taxon>
        <taxon>Umbelopsis</taxon>
    </lineage>
</organism>
<reference evidence="10" key="2">
    <citation type="journal article" date="2022" name="Proc. Natl. Acad. Sci. U.S.A.">
        <title>Diploid-dominant life cycles characterize the early evolution of Fungi.</title>
        <authorList>
            <person name="Amses K.R."/>
            <person name="Simmons D.R."/>
            <person name="Longcore J.E."/>
            <person name="Mondo S.J."/>
            <person name="Seto K."/>
            <person name="Jeronimo G.H."/>
            <person name="Bonds A.E."/>
            <person name="Quandt C.A."/>
            <person name="Davis W.J."/>
            <person name="Chang Y."/>
            <person name="Federici B.A."/>
            <person name="Kuo A."/>
            <person name="LaButti K."/>
            <person name="Pangilinan J."/>
            <person name="Andreopoulos W."/>
            <person name="Tritt A."/>
            <person name="Riley R."/>
            <person name="Hundley H."/>
            <person name="Johnson J."/>
            <person name="Lipzen A."/>
            <person name="Barry K."/>
            <person name="Lang B.F."/>
            <person name="Cuomo C.A."/>
            <person name="Buchler N.E."/>
            <person name="Grigoriev I.V."/>
            <person name="Spatafora J.W."/>
            <person name="Stajich J.E."/>
            <person name="James T.Y."/>
        </authorList>
    </citation>
    <scope>NUCLEOTIDE SEQUENCE</scope>
    <source>
        <strain evidence="10">AG</strain>
    </source>
</reference>
<dbReference type="GO" id="GO:0016175">
    <property type="term" value="F:superoxide-generating NAD(P)H oxidase activity"/>
    <property type="evidence" value="ECO:0007669"/>
    <property type="project" value="TreeGrafter"/>
</dbReference>
<keyword evidence="2 8" id="KW-0812">Transmembrane</keyword>
<feature type="transmembrane region" description="Helical" evidence="8">
    <location>
        <begin position="176"/>
        <end position="197"/>
    </location>
</feature>
<dbReference type="RefSeq" id="XP_051443630.1">
    <property type="nucleotide sequence ID" value="XM_051589801.1"/>
</dbReference>
<feature type="compositionally biased region" description="Basic and acidic residues" evidence="7">
    <location>
        <begin position="426"/>
        <end position="439"/>
    </location>
</feature>
<keyword evidence="6 8" id="KW-0472">Membrane</keyword>
<dbReference type="Pfam" id="PF01794">
    <property type="entry name" value="Ferric_reduct"/>
    <property type="match status" value="1"/>
</dbReference>
<evidence type="ECO:0000256" key="7">
    <source>
        <dbReference type="SAM" id="MobiDB-lite"/>
    </source>
</evidence>
<feature type="compositionally biased region" description="Basic and acidic residues" evidence="7">
    <location>
        <begin position="401"/>
        <end position="411"/>
    </location>
</feature>
<sequence length="647" mass="72565">MNGSSNVDQLRSPLTPTSSRKLPFNRRSIITTITLCAVAVSVIRLVAYIYYSAKLQDQPVLTLPDQALDDLLLPAYCSAIYYLLTMAAISATYTAYTQWQQRQLELQREQTFLRSTPFSTFSTMCYRYLETSFSIPLVTARTTLRSALVVLAIALLNLLCTVYPESPSQAHTSNRTGYLSIANFALLIPLSIRSLGWLPYDKAISWHRVFAVLAFITATQHGCYHLSERLESLEPIIESSRHITGITSLSIVGLMLLTAHEIVRANQYSWFRTLHLTLFLSLTISATLHNASFLTLNFVGIAAWLGSRISRKLQAPPKVVSIHSTGRITHVTLEHSLKDMTAGQFGYLGVRGPGFTKYGWARPFSFSGIHSQMEGIASNVEEKEPGEAKTTISRLHLQQDTHQRPGFHHESSSAQVPDEQTVNSIEHGRGDEPASKADHPSNLVDLHIHSRGTFTTALLKAASQQDLESKTPNQVHMELDGPYGTPWLSTAKHYYTDFELALFVCSGVGITPWLAVMQHIATKSRSSRTRNVHVIWSIHEPDTYDVFNPRIFSLLKQSSVTFHIHVYITGHHSTLPSAFSDAITFHSGPPNIDLYMTELKEKNPDIDVGVGVCAYEMMEQTVDELVHSSRFSDENARWWIKKELFRI</sequence>
<evidence type="ECO:0000256" key="1">
    <source>
        <dbReference type="ARBA" id="ARBA00004141"/>
    </source>
</evidence>
<evidence type="ECO:0000256" key="2">
    <source>
        <dbReference type="ARBA" id="ARBA00022692"/>
    </source>
</evidence>
<dbReference type="InterPro" id="IPR039261">
    <property type="entry name" value="FNR_nucleotide-bd"/>
</dbReference>
<dbReference type="PANTHER" id="PTHR11972">
    <property type="entry name" value="NADPH OXIDASE"/>
    <property type="match status" value="1"/>
</dbReference>
<keyword evidence="5" id="KW-0406">Ion transport</keyword>
<dbReference type="InterPro" id="IPR013130">
    <property type="entry name" value="Fe3_Rdtase_TM_dom"/>
</dbReference>
<dbReference type="InterPro" id="IPR013121">
    <property type="entry name" value="Fe_red_NAD-bd_6"/>
</dbReference>
<reference evidence="10" key="1">
    <citation type="submission" date="2021-06" db="EMBL/GenBank/DDBJ databases">
        <authorList>
            <consortium name="DOE Joint Genome Institute"/>
            <person name="Mondo S.J."/>
            <person name="Amses K.R."/>
            <person name="Simmons D.R."/>
            <person name="Longcore J.E."/>
            <person name="Seto K."/>
            <person name="Alves G.H."/>
            <person name="Bonds A.E."/>
            <person name="Quandt C.A."/>
            <person name="Davis W.J."/>
            <person name="Chang Y."/>
            <person name="Letcher P.M."/>
            <person name="Powell M.J."/>
            <person name="Kuo A."/>
            <person name="Labutti K."/>
            <person name="Pangilinan J."/>
            <person name="Andreopoulos W."/>
            <person name="Tritt A."/>
            <person name="Riley R."/>
            <person name="Hundley H."/>
            <person name="Johnson J."/>
            <person name="Lipzen A."/>
            <person name="Barry K."/>
            <person name="Berbee M.L."/>
            <person name="Buchler N.E."/>
            <person name="Grigoriev I.V."/>
            <person name="Spatafora J.W."/>
            <person name="Stajich J.E."/>
            <person name="James T.Y."/>
        </authorList>
    </citation>
    <scope>NUCLEOTIDE SEQUENCE</scope>
    <source>
        <strain evidence="10">AG</strain>
    </source>
</reference>
<dbReference type="GO" id="GO:0005886">
    <property type="term" value="C:plasma membrane"/>
    <property type="evidence" value="ECO:0007669"/>
    <property type="project" value="TreeGrafter"/>
</dbReference>
<proteinExistence type="predicted"/>
<keyword evidence="11" id="KW-1185">Reference proteome</keyword>
<evidence type="ECO:0000256" key="6">
    <source>
        <dbReference type="ARBA" id="ARBA00023136"/>
    </source>
</evidence>
<keyword evidence="5" id="KW-0813">Transport</keyword>
<dbReference type="InterPro" id="IPR017927">
    <property type="entry name" value="FAD-bd_FR_type"/>
</dbReference>
<keyword evidence="3 8" id="KW-1133">Transmembrane helix</keyword>
<accession>A0AAD5HDJ1</accession>
<dbReference type="AlphaFoldDB" id="A0AAD5HDJ1"/>